<organism evidence="2 3">
    <name type="scientific">Candidatus Roizmanbacteria bacterium RIFCSPHIGHO2_01_FULL_39_12c</name>
    <dbReference type="NCBI Taxonomy" id="1802031"/>
    <lineage>
        <taxon>Bacteria</taxon>
        <taxon>Candidatus Roizmaniibacteriota</taxon>
    </lineage>
</organism>
<dbReference type="InterPro" id="IPR010982">
    <property type="entry name" value="Lambda_DNA-bd_dom_sf"/>
</dbReference>
<dbReference type="Pfam" id="PF01381">
    <property type="entry name" value="HTH_3"/>
    <property type="match status" value="1"/>
</dbReference>
<comment type="caution">
    <text evidence="2">The sequence shown here is derived from an EMBL/GenBank/DDBJ whole genome shotgun (WGS) entry which is preliminary data.</text>
</comment>
<proteinExistence type="predicted"/>
<dbReference type="PROSITE" id="PS50943">
    <property type="entry name" value="HTH_CROC1"/>
    <property type="match status" value="1"/>
</dbReference>
<protein>
    <submittedName>
        <fullName evidence="2">Transcriptional regulator</fullName>
    </submittedName>
</protein>
<accession>A0A1F7GCX5</accession>
<gene>
    <name evidence="2" type="ORF">A2774_00025</name>
</gene>
<dbReference type="Gene3D" id="1.10.260.40">
    <property type="entry name" value="lambda repressor-like DNA-binding domains"/>
    <property type="match status" value="1"/>
</dbReference>
<sequence length="91" mass="10455">MRSWRQLKAELLRNKEVRKEYDKLTPRYEVISELISARIKKGITQKELAQKVGTKQSAIARFEAGNVNPSLGFLEKMAEVMGYKLNISLSK</sequence>
<dbReference type="SMART" id="SM00530">
    <property type="entry name" value="HTH_XRE"/>
    <property type="match status" value="1"/>
</dbReference>
<dbReference type="GO" id="GO:0003677">
    <property type="term" value="F:DNA binding"/>
    <property type="evidence" value="ECO:0007669"/>
    <property type="project" value="InterPro"/>
</dbReference>
<evidence type="ECO:0000313" key="2">
    <source>
        <dbReference type="EMBL" id="OGK16674.1"/>
    </source>
</evidence>
<reference evidence="2 3" key="1">
    <citation type="journal article" date="2016" name="Nat. Commun.">
        <title>Thousands of microbial genomes shed light on interconnected biogeochemical processes in an aquifer system.</title>
        <authorList>
            <person name="Anantharaman K."/>
            <person name="Brown C.T."/>
            <person name="Hug L.A."/>
            <person name="Sharon I."/>
            <person name="Castelle C.J."/>
            <person name="Probst A.J."/>
            <person name="Thomas B.C."/>
            <person name="Singh A."/>
            <person name="Wilkins M.J."/>
            <person name="Karaoz U."/>
            <person name="Brodie E.L."/>
            <person name="Williams K.H."/>
            <person name="Hubbard S.S."/>
            <person name="Banfield J.F."/>
        </authorList>
    </citation>
    <scope>NUCLEOTIDE SEQUENCE [LARGE SCALE GENOMIC DNA]</scope>
</reference>
<feature type="domain" description="HTH cro/C1-type" evidence="1">
    <location>
        <begin position="34"/>
        <end position="88"/>
    </location>
</feature>
<dbReference type="SUPFAM" id="SSF47413">
    <property type="entry name" value="lambda repressor-like DNA-binding domains"/>
    <property type="match status" value="1"/>
</dbReference>
<evidence type="ECO:0000313" key="3">
    <source>
        <dbReference type="Proteomes" id="UP000177208"/>
    </source>
</evidence>
<name>A0A1F7GCX5_9BACT</name>
<dbReference type="CDD" id="cd00093">
    <property type="entry name" value="HTH_XRE"/>
    <property type="match status" value="1"/>
</dbReference>
<dbReference type="AlphaFoldDB" id="A0A1F7GCX5"/>
<dbReference type="Proteomes" id="UP000177208">
    <property type="component" value="Unassembled WGS sequence"/>
</dbReference>
<evidence type="ECO:0000259" key="1">
    <source>
        <dbReference type="PROSITE" id="PS50943"/>
    </source>
</evidence>
<dbReference type="InterPro" id="IPR001387">
    <property type="entry name" value="Cro/C1-type_HTH"/>
</dbReference>
<dbReference type="EMBL" id="MFZG01000019">
    <property type="protein sequence ID" value="OGK16674.1"/>
    <property type="molecule type" value="Genomic_DNA"/>
</dbReference>